<name>B4GVB3_DROPE</name>
<dbReference type="OrthoDB" id="6272564at2759"/>
<dbReference type="AlphaFoldDB" id="B4GVB3"/>
<protein>
    <submittedName>
        <fullName evidence="2">GL12873</fullName>
    </submittedName>
</protein>
<evidence type="ECO:0000256" key="1">
    <source>
        <dbReference type="SAM" id="MobiDB-lite"/>
    </source>
</evidence>
<proteinExistence type="predicted"/>
<dbReference type="STRING" id="7234.B4GVB3"/>
<evidence type="ECO:0000313" key="2">
    <source>
        <dbReference type="EMBL" id="EDW26650.1"/>
    </source>
</evidence>
<dbReference type="HOGENOM" id="CLU_1798459_0_0_1"/>
<organism evidence="3">
    <name type="scientific">Drosophila persimilis</name>
    <name type="common">Fruit fly</name>
    <dbReference type="NCBI Taxonomy" id="7234"/>
    <lineage>
        <taxon>Eukaryota</taxon>
        <taxon>Metazoa</taxon>
        <taxon>Ecdysozoa</taxon>
        <taxon>Arthropoda</taxon>
        <taxon>Hexapoda</taxon>
        <taxon>Insecta</taxon>
        <taxon>Pterygota</taxon>
        <taxon>Neoptera</taxon>
        <taxon>Endopterygota</taxon>
        <taxon>Diptera</taxon>
        <taxon>Brachycera</taxon>
        <taxon>Muscomorpha</taxon>
        <taxon>Ephydroidea</taxon>
        <taxon>Drosophilidae</taxon>
        <taxon>Drosophila</taxon>
        <taxon>Sophophora</taxon>
    </lineage>
</organism>
<keyword evidence="3" id="KW-1185">Reference proteome</keyword>
<reference evidence="2 3" key="1">
    <citation type="journal article" date="2007" name="Nature">
        <title>Evolution of genes and genomes on the Drosophila phylogeny.</title>
        <authorList>
            <consortium name="Drosophila 12 Genomes Consortium"/>
            <person name="Clark A.G."/>
            <person name="Eisen M.B."/>
            <person name="Smith D.R."/>
            <person name="Bergman C.M."/>
            <person name="Oliver B."/>
            <person name="Markow T.A."/>
            <person name="Kaufman T.C."/>
            <person name="Kellis M."/>
            <person name="Gelbart W."/>
            <person name="Iyer V.N."/>
            <person name="Pollard D.A."/>
            <person name="Sackton T.B."/>
            <person name="Larracuente A.M."/>
            <person name="Singh N.D."/>
            <person name="Abad J.P."/>
            <person name="Abt D.N."/>
            <person name="Adryan B."/>
            <person name="Aguade M."/>
            <person name="Akashi H."/>
            <person name="Anderson W.W."/>
            <person name="Aquadro C.F."/>
            <person name="Ardell D.H."/>
            <person name="Arguello R."/>
            <person name="Artieri C.G."/>
            <person name="Barbash D.A."/>
            <person name="Barker D."/>
            <person name="Barsanti P."/>
            <person name="Batterham P."/>
            <person name="Batzoglou S."/>
            <person name="Begun D."/>
            <person name="Bhutkar A."/>
            <person name="Blanco E."/>
            <person name="Bosak S.A."/>
            <person name="Bradley R.K."/>
            <person name="Brand A.D."/>
            <person name="Brent M.R."/>
            <person name="Brooks A.N."/>
            <person name="Brown R.H."/>
            <person name="Butlin R.K."/>
            <person name="Caggese C."/>
            <person name="Calvi B.R."/>
            <person name="Bernardo de Carvalho A."/>
            <person name="Caspi A."/>
            <person name="Castrezana S."/>
            <person name="Celniker S.E."/>
            <person name="Chang J.L."/>
            <person name="Chapple C."/>
            <person name="Chatterji S."/>
            <person name="Chinwalla A."/>
            <person name="Civetta A."/>
            <person name="Clifton S.W."/>
            <person name="Comeron J.M."/>
            <person name="Costello J.C."/>
            <person name="Coyne J.A."/>
            <person name="Daub J."/>
            <person name="David R.G."/>
            <person name="Delcher A.L."/>
            <person name="Delehaunty K."/>
            <person name="Do C.B."/>
            <person name="Ebling H."/>
            <person name="Edwards K."/>
            <person name="Eickbush T."/>
            <person name="Evans J.D."/>
            <person name="Filipski A."/>
            <person name="Findeiss S."/>
            <person name="Freyhult E."/>
            <person name="Fulton L."/>
            <person name="Fulton R."/>
            <person name="Garcia A.C."/>
            <person name="Gardiner A."/>
            <person name="Garfield D.A."/>
            <person name="Garvin B.E."/>
            <person name="Gibson G."/>
            <person name="Gilbert D."/>
            <person name="Gnerre S."/>
            <person name="Godfrey J."/>
            <person name="Good R."/>
            <person name="Gotea V."/>
            <person name="Gravely B."/>
            <person name="Greenberg A.J."/>
            <person name="Griffiths-Jones S."/>
            <person name="Gross S."/>
            <person name="Guigo R."/>
            <person name="Gustafson E.A."/>
            <person name="Haerty W."/>
            <person name="Hahn M.W."/>
            <person name="Halligan D.L."/>
            <person name="Halpern A.L."/>
            <person name="Halter G.M."/>
            <person name="Han M.V."/>
            <person name="Heger A."/>
            <person name="Hillier L."/>
            <person name="Hinrichs A.S."/>
            <person name="Holmes I."/>
            <person name="Hoskins R.A."/>
            <person name="Hubisz M.J."/>
            <person name="Hultmark D."/>
            <person name="Huntley M.A."/>
            <person name="Jaffe D.B."/>
            <person name="Jagadeeshan S."/>
            <person name="Jeck W.R."/>
            <person name="Johnson J."/>
            <person name="Jones C.D."/>
            <person name="Jordan W.C."/>
            <person name="Karpen G.H."/>
            <person name="Kataoka E."/>
            <person name="Keightley P.D."/>
            <person name="Kheradpour P."/>
            <person name="Kirkness E.F."/>
            <person name="Koerich L.B."/>
            <person name="Kristiansen K."/>
            <person name="Kudrna D."/>
            <person name="Kulathinal R.J."/>
            <person name="Kumar S."/>
            <person name="Kwok R."/>
            <person name="Lander E."/>
            <person name="Langley C.H."/>
            <person name="Lapoint R."/>
            <person name="Lazzaro B.P."/>
            <person name="Lee S.J."/>
            <person name="Levesque L."/>
            <person name="Li R."/>
            <person name="Lin C.F."/>
            <person name="Lin M.F."/>
            <person name="Lindblad-Toh K."/>
            <person name="Llopart A."/>
            <person name="Long M."/>
            <person name="Low L."/>
            <person name="Lozovsky E."/>
            <person name="Lu J."/>
            <person name="Luo M."/>
            <person name="Machado C.A."/>
            <person name="Makalowski W."/>
            <person name="Marzo M."/>
            <person name="Matsuda M."/>
            <person name="Matzkin L."/>
            <person name="McAllister B."/>
            <person name="McBride C.S."/>
            <person name="McKernan B."/>
            <person name="McKernan K."/>
            <person name="Mendez-Lago M."/>
            <person name="Minx P."/>
            <person name="Mollenhauer M.U."/>
            <person name="Montooth K."/>
            <person name="Mount S.M."/>
            <person name="Mu X."/>
            <person name="Myers E."/>
            <person name="Negre B."/>
            <person name="Newfeld S."/>
            <person name="Nielsen R."/>
            <person name="Noor M.A."/>
            <person name="O'Grady P."/>
            <person name="Pachter L."/>
            <person name="Papaceit M."/>
            <person name="Parisi M.J."/>
            <person name="Parisi M."/>
            <person name="Parts L."/>
            <person name="Pedersen J.S."/>
            <person name="Pesole G."/>
            <person name="Phillippy A.M."/>
            <person name="Ponting C.P."/>
            <person name="Pop M."/>
            <person name="Porcelli D."/>
            <person name="Powell J.R."/>
            <person name="Prohaska S."/>
            <person name="Pruitt K."/>
            <person name="Puig M."/>
            <person name="Quesneville H."/>
            <person name="Ram K.R."/>
            <person name="Rand D."/>
            <person name="Rasmussen M.D."/>
            <person name="Reed L.K."/>
            <person name="Reenan R."/>
            <person name="Reily A."/>
            <person name="Remington K.A."/>
            <person name="Rieger T.T."/>
            <person name="Ritchie M.G."/>
            <person name="Robin C."/>
            <person name="Rogers Y.H."/>
            <person name="Rohde C."/>
            <person name="Rozas J."/>
            <person name="Rubenfield M.J."/>
            <person name="Ruiz A."/>
            <person name="Russo S."/>
            <person name="Salzberg S.L."/>
            <person name="Sanchez-Gracia A."/>
            <person name="Saranga D.J."/>
            <person name="Sato H."/>
            <person name="Schaeffer S.W."/>
            <person name="Schatz M.C."/>
            <person name="Schlenke T."/>
            <person name="Schwartz R."/>
            <person name="Segarra C."/>
            <person name="Singh R.S."/>
            <person name="Sirot L."/>
            <person name="Sirota M."/>
            <person name="Sisneros N.B."/>
            <person name="Smith C.D."/>
            <person name="Smith T.F."/>
            <person name="Spieth J."/>
            <person name="Stage D.E."/>
            <person name="Stark A."/>
            <person name="Stephan W."/>
            <person name="Strausberg R.L."/>
            <person name="Strempel S."/>
            <person name="Sturgill D."/>
            <person name="Sutton G."/>
            <person name="Sutton G.G."/>
            <person name="Tao W."/>
            <person name="Teichmann S."/>
            <person name="Tobari Y.N."/>
            <person name="Tomimura Y."/>
            <person name="Tsolas J.M."/>
            <person name="Valente V.L."/>
            <person name="Venter E."/>
            <person name="Venter J.C."/>
            <person name="Vicario S."/>
            <person name="Vieira F.G."/>
            <person name="Vilella A.J."/>
            <person name="Villasante A."/>
            <person name="Walenz B."/>
            <person name="Wang J."/>
            <person name="Wasserman M."/>
            <person name="Watts T."/>
            <person name="Wilson D."/>
            <person name="Wilson R.K."/>
            <person name="Wing R.A."/>
            <person name="Wolfner M.F."/>
            <person name="Wong A."/>
            <person name="Wong G.K."/>
            <person name="Wu C.I."/>
            <person name="Wu G."/>
            <person name="Yamamoto D."/>
            <person name="Yang H.P."/>
            <person name="Yang S.P."/>
            <person name="Yorke J.A."/>
            <person name="Yoshida K."/>
            <person name="Zdobnov E."/>
            <person name="Zhang P."/>
            <person name="Zhang Y."/>
            <person name="Zimin A.V."/>
            <person name="Baldwin J."/>
            <person name="Abdouelleil A."/>
            <person name="Abdulkadir J."/>
            <person name="Abebe A."/>
            <person name="Abera B."/>
            <person name="Abreu J."/>
            <person name="Acer S.C."/>
            <person name="Aftuck L."/>
            <person name="Alexander A."/>
            <person name="An P."/>
            <person name="Anderson E."/>
            <person name="Anderson S."/>
            <person name="Arachi H."/>
            <person name="Azer M."/>
            <person name="Bachantsang P."/>
            <person name="Barry A."/>
            <person name="Bayul T."/>
            <person name="Berlin A."/>
            <person name="Bessette D."/>
            <person name="Bloom T."/>
            <person name="Blye J."/>
            <person name="Boguslavskiy L."/>
            <person name="Bonnet C."/>
            <person name="Boukhgalter B."/>
            <person name="Bourzgui I."/>
            <person name="Brown A."/>
            <person name="Cahill P."/>
            <person name="Channer S."/>
            <person name="Cheshatsang Y."/>
            <person name="Chuda L."/>
            <person name="Citroen M."/>
            <person name="Collymore A."/>
            <person name="Cooke P."/>
            <person name="Costello M."/>
            <person name="D'Aco K."/>
            <person name="Daza R."/>
            <person name="De Haan G."/>
            <person name="DeGray S."/>
            <person name="DeMaso C."/>
            <person name="Dhargay N."/>
            <person name="Dooley K."/>
            <person name="Dooley E."/>
            <person name="Doricent M."/>
            <person name="Dorje P."/>
            <person name="Dorjee K."/>
            <person name="Dupes A."/>
            <person name="Elong R."/>
            <person name="Falk J."/>
            <person name="Farina A."/>
            <person name="Faro S."/>
            <person name="Ferguson D."/>
            <person name="Fisher S."/>
            <person name="Foley C.D."/>
            <person name="Franke A."/>
            <person name="Friedrich D."/>
            <person name="Gadbois L."/>
            <person name="Gearin G."/>
            <person name="Gearin C.R."/>
            <person name="Giannoukos G."/>
            <person name="Goode T."/>
            <person name="Graham J."/>
            <person name="Grandbois E."/>
            <person name="Grewal S."/>
            <person name="Gyaltsen K."/>
            <person name="Hafez N."/>
            <person name="Hagos B."/>
            <person name="Hall J."/>
            <person name="Henson C."/>
            <person name="Hollinger A."/>
            <person name="Honan T."/>
            <person name="Huard M.D."/>
            <person name="Hughes L."/>
            <person name="Hurhula B."/>
            <person name="Husby M.E."/>
            <person name="Kamat A."/>
            <person name="Kanga B."/>
            <person name="Kashin S."/>
            <person name="Khazanovich D."/>
            <person name="Kisner P."/>
            <person name="Lance K."/>
            <person name="Lara M."/>
            <person name="Lee W."/>
            <person name="Lennon N."/>
            <person name="Letendre F."/>
            <person name="LeVine R."/>
            <person name="Lipovsky A."/>
            <person name="Liu X."/>
            <person name="Liu J."/>
            <person name="Liu S."/>
            <person name="Lokyitsang T."/>
            <person name="Lokyitsang Y."/>
            <person name="Lubonja R."/>
            <person name="Lui A."/>
            <person name="MacDonald P."/>
            <person name="Magnisalis V."/>
            <person name="Maru K."/>
            <person name="Matthews C."/>
            <person name="McCusker W."/>
            <person name="McDonough S."/>
            <person name="Mehta T."/>
            <person name="Meldrim J."/>
            <person name="Meneus L."/>
            <person name="Mihai O."/>
            <person name="Mihalev A."/>
            <person name="Mihova T."/>
            <person name="Mittelman R."/>
            <person name="Mlenga V."/>
            <person name="Montmayeur A."/>
            <person name="Mulrain L."/>
            <person name="Navidi A."/>
            <person name="Naylor J."/>
            <person name="Negash T."/>
            <person name="Nguyen T."/>
            <person name="Nguyen N."/>
            <person name="Nicol R."/>
            <person name="Norbu C."/>
            <person name="Norbu N."/>
            <person name="Novod N."/>
            <person name="O'Neill B."/>
            <person name="Osman S."/>
            <person name="Markiewicz E."/>
            <person name="Oyono O.L."/>
            <person name="Patti C."/>
            <person name="Phunkhang P."/>
            <person name="Pierre F."/>
            <person name="Priest M."/>
            <person name="Raghuraman S."/>
            <person name="Rege F."/>
            <person name="Reyes R."/>
            <person name="Rise C."/>
            <person name="Rogov P."/>
            <person name="Ross K."/>
            <person name="Ryan E."/>
            <person name="Settipalli S."/>
            <person name="Shea T."/>
            <person name="Sherpa N."/>
            <person name="Shi L."/>
            <person name="Shih D."/>
            <person name="Sparrow T."/>
            <person name="Spaulding J."/>
            <person name="Stalker J."/>
            <person name="Stange-Thomann N."/>
            <person name="Stavropoulos S."/>
            <person name="Stone C."/>
            <person name="Strader C."/>
            <person name="Tesfaye S."/>
            <person name="Thomson T."/>
            <person name="Thoulutsang Y."/>
            <person name="Thoulutsang D."/>
            <person name="Topham K."/>
            <person name="Topping I."/>
            <person name="Tsamla T."/>
            <person name="Vassiliev H."/>
            <person name="Vo A."/>
            <person name="Wangchuk T."/>
            <person name="Wangdi T."/>
            <person name="Weiand M."/>
            <person name="Wilkinson J."/>
            <person name="Wilson A."/>
            <person name="Yadav S."/>
            <person name="Young G."/>
            <person name="Yu Q."/>
            <person name="Zembek L."/>
            <person name="Zhong D."/>
            <person name="Zimmer A."/>
            <person name="Zwirko Z."/>
            <person name="Jaffe D.B."/>
            <person name="Alvarez P."/>
            <person name="Brockman W."/>
            <person name="Butler J."/>
            <person name="Chin C."/>
            <person name="Gnerre S."/>
            <person name="Grabherr M."/>
            <person name="Kleber M."/>
            <person name="Mauceli E."/>
            <person name="MacCallum I."/>
        </authorList>
    </citation>
    <scope>NUCLEOTIDE SEQUENCE [LARGE SCALE GENOMIC DNA]</scope>
    <source>
        <strain evidence="3">MSH-3 / Tucson 14011-0111.49</strain>
    </source>
</reference>
<sequence>MQTPRAEAGNRKLRSSEAAEKLQKEKQRPGTVQRGPGSEVNELLVSTLRALMLSYSWSKHQSWLITDVDKDKSLTSRNRALVKRILFKTNTLGHADIEKNIETKKYTCLTELFIDLLDLHLPYFFNFDMIGVCERAKMFERPLR</sequence>
<accession>B4GVB3</accession>
<dbReference type="Proteomes" id="UP000008744">
    <property type="component" value="Unassembled WGS sequence"/>
</dbReference>
<dbReference type="eggNOG" id="KOG3612">
    <property type="taxonomic scope" value="Eukaryota"/>
</dbReference>
<dbReference type="EMBL" id="CH479192">
    <property type="protein sequence ID" value="EDW26650.1"/>
    <property type="molecule type" value="Genomic_DNA"/>
</dbReference>
<feature type="compositionally biased region" description="Basic and acidic residues" evidence="1">
    <location>
        <begin position="8"/>
        <end position="28"/>
    </location>
</feature>
<gene>
    <name evidence="2" type="primary">Dper\GL12873</name>
    <name evidence="2" type="ORF">Dper_GL12873</name>
</gene>
<feature type="region of interest" description="Disordered" evidence="1">
    <location>
        <begin position="1"/>
        <end position="37"/>
    </location>
</feature>
<evidence type="ECO:0000313" key="3">
    <source>
        <dbReference type="Proteomes" id="UP000008744"/>
    </source>
</evidence>